<feature type="region of interest" description="Disordered" evidence="3">
    <location>
        <begin position="1"/>
        <end position="185"/>
    </location>
</feature>
<evidence type="ECO:0000313" key="6">
    <source>
        <dbReference type="Proteomes" id="UP000193642"/>
    </source>
</evidence>
<keyword evidence="1" id="KW-0540">Nuclease</keyword>
<accession>A0A1Y2CY68</accession>
<dbReference type="SUPFAM" id="SSF53098">
    <property type="entry name" value="Ribonuclease H-like"/>
    <property type="match status" value="1"/>
</dbReference>
<evidence type="ECO:0000259" key="4">
    <source>
        <dbReference type="Pfam" id="PF01612"/>
    </source>
</evidence>
<dbReference type="Gene3D" id="3.30.420.10">
    <property type="entry name" value="Ribonuclease H-like superfamily/Ribonuclease H"/>
    <property type="match status" value="1"/>
</dbReference>
<organism evidence="5 6">
    <name type="scientific">Rhizoclosmatium globosum</name>
    <dbReference type="NCBI Taxonomy" id="329046"/>
    <lineage>
        <taxon>Eukaryota</taxon>
        <taxon>Fungi</taxon>
        <taxon>Fungi incertae sedis</taxon>
        <taxon>Chytridiomycota</taxon>
        <taxon>Chytridiomycota incertae sedis</taxon>
        <taxon>Chytridiomycetes</taxon>
        <taxon>Chytridiales</taxon>
        <taxon>Chytriomycetaceae</taxon>
        <taxon>Rhizoclosmatium</taxon>
    </lineage>
</organism>
<dbReference type="InterPro" id="IPR051132">
    <property type="entry name" value="3-5_Exonuclease_domain"/>
</dbReference>
<reference evidence="5 6" key="1">
    <citation type="submission" date="2016-07" db="EMBL/GenBank/DDBJ databases">
        <title>Pervasive Adenine N6-methylation of Active Genes in Fungi.</title>
        <authorList>
            <consortium name="DOE Joint Genome Institute"/>
            <person name="Mondo S.J."/>
            <person name="Dannebaum R.O."/>
            <person name="Kuo R.C."/>
            <person name="Labutti K."/>
            <person name="Haridas S."/>
            <person name="Kuo A."/>
            <person name="Salamov A."/>
            <person name="Ahrendt S.R."/>
            <person name="Lipzen A."/>
            <person name="Sullivan W."/>
            <person name="Andreopoulos W.B."/>
            <person name="Clum A."/>
            <person name="Lindquist E."/>
            <person name="Daum C."/>
            <person name="Ramamoorthy G.K."/>
            <person name="Gryganskyi A."/>
            <person name="Culley D."/>
            <person name="Magnuson J.K."/>
            <person name="James T.Y."/>
            <person name="O'Malley M.A."/>
            <person name="Stajich J.E."/>
            <person name="Spatafora J.W."/>
            <person name="Visel A."/>
            <person name="Grigoriev I.V."/>
        </authorList>
    </citation>
    <scope>NUCLEOTIDE SEQUENCE [LARGE SCALE GENOMIC DNA]</scope>
    <source>
        <strain evidence="5 6">JEL800</strain>
    </source>
</reference>
<dbReference type="Proteomes" id="UP000193642">
    <property type="component" value="Unassembled WGS sequence"/>
</dbReference>
<dbReference type="GO" id="GO:0005737">
    <property type="term" value="C:cytoplasm"/>
    <property type="evidence" value="ECO:0007669"/>
    <property type="project" value="TreeGrafter"/>
</dbReference>
<comment type="caution">
    <text evidence="5">The sequence shown here is derived from an EMBL/GenBank/DDBJ whole genome shotgun (WGS) entry which is preliminary data.</text>
</comment>
<dbReference type="OrthoDB" id="1920326at2759"/>
<dbReference type="InterPro" id="IPR036397">
    <property type="entry name" value="RNaseH_sf"/>
</dbReference>
<dbReference type="PANTHER" id="PTHR13620:SF104">
    <property type="entry name" value="EXONUCLEASE 3'-5' DOMAIN-CONTAINING PROTEIN 2"/>
    <property type="match status" value="1"/>
</dbReference>
<feature type="compositionally biased region" description="Acidic residues" evidence="3">
    <location>
        <begin position="140"/>
        <end position="155"/>
    </location>
</feature>
<feature type="compositionally biased region" description="Basic and acidic residues" evidence="3">
    <location>
        <begin position="122"/>
        <end position="136"/>
    </location>
</feature>
<proteinExistence type="predicted"/>
<feature type="compositionally biased region" description="Polar residues" evidence="3">
    <location>
        <begin position="106"/>
        <end position="119"/>
    </location>
</feature>
<dbReference type="GO" id="GO:0005634">
    <property type="term" value="C:nucleus"/>
    <property type="evidence" value="ECO:0007669"/>
    <property type="project" value="TreeGrafter"/>
</dbReference>
<feature type="domain" description="3'-5' exonuclease" evidence="4">
    <location>
        <begin position="562"/>
        <end position="715"/>
    </location>
</feature>
<dbReference type="InterPro" id="IPR012337">
    <property type="entry name" value="RNaseH-like_sf"/>
</dbReference>
<dbReference type="Pfam" id="PF01612">
    <property type="entry name" value="DNA_pol_A_exo1"/>
    <property type="match status" value="1"/>
</dbReference>
<dbReference type="PANTHER" id="PTHR13620">
    <property type="entry name" value="3-5 EXONUCLEASE"/>
    <property type="match status" value="1"/>
</dbReference>
<protein>
    <recommendedName>
        <fullName evidence="4">3'-5' exonuclease domain-containing protein</fullName>
    </recommendedName>
</protein>
<dbReference type="InterPro" id="IPR002562">
    <property type="entry name" value="3'-5'_exonuclease_dom"/>
</dbReference>
<dbReference type="STRING" id="329046.A0A1Y2CY68"/>
<dbReference type="GO" id="GO:0008408">
    <property type="term" value="F:3'-5' exonuclease activity"/>
    <property type="evidence" value="ECO:0007669"/>
    <property type="project" value="InterPro"/>
</dbReference>
<dbReference type="GO" id="GO:0003676">
    <property type="term" value="F:nucleic acid binding"/>
    <property type="evidence" value="ECO:0007669"/>
    <property type="project" value="InterPro"/>
</dbReference>
<feature type="compositionally biased region" description="Basic and acidic residues" evidence="3">
    <location>
        <begin position="172"/>
        <end position="185"/>
    </location>
</feature>
<evidence type="ECO:0000256" key="2">
    <source>
        <dbReference type="ARBA" id="ARBA00022801"/>
    </source>
</evidence>
<evidence type="ECO:0000256" key="3">
    <source>
        <dbReference type="SAM" id="MobiDB-lite"/>
    </source>
</evidence>
<keyword evidence="6" id="KW-1185">Reference proteome</keyword>
<name>A0A1Y2CY68_9FUNG</name>
<dbReference type="GO" id="GO:0006139">
    <property type="term" value="P:nucleobase-containing compound metabolic process"/>
    <property type="evidence" value="ECO:0007669"/>
    <property type="project" value="InterPro"/>
</dbReference>
<evidence type="ECO:0000256" key="1">
    <source>
        <dbReference type="ARBA" id="ARBA00022722"/>
    </source>
</evidence>
<feature type="compositionally biased region" description="Basic and acidic residues" evidence="3">
    <location>
        <begin position="95"/>
        <end position="104"/>
    </location>
</feature>
<dbReference type="EMBL" id="MCGO01000005">
    <property type="protein sequence ID" value="ORY51285.1"/>
    <property type="molecule type" value="Genomic_DNA"/>
</dbReference>
<sequence>MGGEGSGRKKKSDAASNTAKNRPSGGLRQATLAFGQKARAAPSPAAEPQTNLHQPVSERVSEPLPPPPSPLPLDENTGVSSGPAEIPRPVTAADKVPRISDIHKSLSAQFRNTGHSSQVEPDCLHDLEDLPDDHSNAETNNDEVEENTLDDEEGLEYFSARDSMSDGGNEAGSRDTPAKSERDWPKIEQGTPLAVYVDAVVEKLKTQLKAGSVECYDRKSFWIYPGESVFDRIKGNDPFAYYKDCLLDLFVWIPHLLVPVYCPWCNNEVTNSGFAHNPTGRIISGFRNYVLISYAYECKSCIKWGGKKKHFYGSSKACLDTLDAELAGCFCPILTKKGGIDRDFADFFIPCFMAGMGPHKFAAAAAETAAKRKDRKELNWIMAVNRRISGDRSVSDMLLGKTKRSLLTEVPDYPSYNVDFIPSANYFKGIFCLLTENVRTLINTYLSLLPCEIGKIDLSFKASKRLLRLHGTSVFPALLSFMNNHEEFVGFVLCPSIKTDKRICEDIFPSLREGVVDQNERDVLGLPPFEIESGVQIVFYNDFSRIQSFVADILIAFNCRPKDSPFYVHLDAEWNVDPQHGPQKVAVIQVGYERKIGILVVHSLRTLPSNLISMLKSPDIIKVGKQVGGDVSKILRDYVGPKPTVVGTLELGRYLKERGLILKAGIGLQAIVAQVLKKYLSKDDTLRLSNWEQLTNNSPECEYAAKDINASQQVFEVASKFPLVGAPLKNPQSGDKLSIFSMDKRRKVADGVFVAVRNHKAIVSITKVYVPSAKATGNQTFGSLSIPAEIDVEFSQLVTRSPVEKDPIVLGPTRQIAAEQQKPVFIDEETSIDSVVDEGFGDLAENEDVSLTGLVNQPPQPTYNIDANSAAFGQQEFESIMSVEGETLYTLVIGDPFHLLKSIEVSKFHCLSYDFAVALANAVIVRLKEPKQALLKRFTELGLDYDQTLKSNRRDVLKCIPGVIQEASIVAKSWKEVCEIYGPQIDPKRGPLFSKENWKQASNGYKALLSGQYSDPPGVQLYRKCGMHPIWKVPLLHCSRGTVSNEGTAHKQALDTFRSYNLGPMSFVGAMHQLAIRSSLKNGTKHRTGRSFTVGHYDLSLINRLHGAYIMLGLKLPTRLLDWVNTDFYSVPEGRRIGILEIPKDDREKYKMDSASFRFSTNLSSRTFIAREQGLKYPALPILTKEERDLFKSMIMSSTRTDFEEMSVNWNTNDLVDGKLITYKLPEHLSAYHAQLKDREREQEAIFIAGELRRELVNRVSQTTVSEILVPPVAFPRTMTEQIAQPEFPALEYQYENDSENAVDDIFEVPMESIAEADSNQDIVEHELADSNQEIAEHESLDKEGAERLTAGSTTVEHINQPAVNEPPVKRVRRAPICSRCSIGGCRGAGATKFCFLTKLADGTILDRKDETLLDQWETGFMAKHLRIANNVWENQWLKGGEVRAKRRSRSAMAAIVLFTDNRMGE</sequence>
<keyword evidence="2" id="KW-0378">Hydrolase</keyword>
<evidence type="ECO:0000313" key="5">
    <source>
        <dbReference type="EMBL" id="ORY51285.1"/>
    </source>
</evidence>
<gene>
    <name evidence="5" type="ORF">BCR33DRAFT_846120</name>
</gene>